<evidence type="ECO:0000256" key="6">
    <source>
        <dbReference type="ARBA" id="ARBA00022701"/>
    </source>
</evidence>
<feature type="compositionally biased region" description="Polar residues" evidence="13">
    <location>
        <begin position="1074"/>
        <end position="1085"/>
    </location>
</feature>
<feature type="domain" description="CAP-Gly" evidence="14">
    <location>
        <begin position="27"/>
        <end position="69"/>
    </location>
</feature>
<feature type="region of interest" description="Disordered" evidence="13">
    <location>
        <begin position="536"/>
        <end position="598"/>
    </location>
</feature>
<protein>
    <recommendedName>
        <fullName evidence="4">Dynactin subunit 1</fullName>
    </recommendedName>
</protein>
<feature type="domain" description="HTH CENPB-type" evidence="15">
    <location>
        <begin position="445"/>
        <end position="516"/>
    </location>
</feature>
<organism evidence="16 17">
    <name type="scientific">Branchiostoma lanceolatum</name>
    <name type="common">Common lancelet</name>
    <name type="synonym">Amphioxus lanceolatum</name>
    <dbReference type="NCBI Taxonomy" id="7740"/>
    <lineage>
        <taxon>Eukaryota</taxon>
        <taxon>Metazoa</taxon>
        <taxon>Chordata</taxon>
        <taxon>Cephalochordata</taxon>
        <taxon>Leptocardii</taxon>
        <taxon>Amphioxiformes</taxon>
        <taxon>Branchiostomatidae</taxon>
        <taxon>Branchiostoma</taxon>
    </lineage>
</organism>
<feature type="coiled-coil region" evidence="12">
    <location>
        <begin position="1900"/>
        <end position="1991"/>
    </location>
</feature>
<dbReference type="PROSITE" id="PS00845">
    <property type="entry name" value="CAP_GLY_1"/>
    <property type="match status" value="1"/>
</dbReference>
<evidence type="ECO:0000256" key="1">
    <source>
        <dbReference type="ARBA" id="ARBA00004123"/>
    </source>
</evidence>
<keyword evidence="6" id="KW-0493">Microtubule</keyword>
<dbReference type="InterPro" id="IPR000938">
    <property type="entry name" value="CAP-Gly_domain"/>
</dbReference>
<dbReference type="InterPro" id="IPR036859">
    <property type="entry name" value="CAP-Gly_dom_sf"/>
</dbReference>
<feature type="domain" description="HTH CENPB-type" evidence="15">
    <location>
        <begin position="667"/>
        <end position="738"/>
    </location>
</feature>
<evidence type="ECO:0000256" key="12">
    <source>
        <dbReference type="SAM" id="Coils"/>
    </source>
</evidence>
<dbReference type="Pfam" id="PF01302">
    <property type="entry name" value="CAP_GLY"/>
    <property type="match status" value="1"/>
</dbReference>
<feature type="compositionally biased region" description="Basic and acidic residues" evidence="13">
    <location>
        <begin position="557"/>
        <end position="575"/>
    </location>
</feature>
<dbReference type="SUPFAM" id="SSF74924">
    <property type="entry name" value="Cap-Gly domain"/>
    <property type="match status" value="1"/>
</dbReference>
<feature type="region of interest" description="Disordered" evidence="13">
    <location>
        <begin position="78"/>
        <end position="145"/>
    </location>
</feature>
<comment type="subcellular location">
    <subcellularLocation>
        <location evidence="2">Cytoplasm</location>
        <location evidence="2">Cytoskeleton</location>
    </subcellularLocation>
    <subcellularLocation>
        <location evidence="1">Nucleus</location>
    </subcellularLocation>
</comment>
<feature type="compositionally biased region" description="Basic and acidic residues" evidence="13">
    <location>
        <begin position="290"/>
        <end position="303"/>
    </location>
</feature>
<evidence type="ECO:0000256" key="8">
    <source>
        <dbReference type="ARBA" id="ARBA00023054"/>
    </source>
</evidence>
<feature type="compositionally biased region" description="Acidic residues" evidence="13">
    <location>
        <begin position="536"/>
        <end position="556"/>
    </location>
</feature>
<dbReference type="InterPro" id="IPR009057">
    <property type="entry name" value="Homeodomain-like_sf"/>
</dbReference>
<keyword evidence="11" id="KW-0539">Nucleus</keyword>
<feature type="compositionally biased region" description="Basic and acidic residues" evidence="13">
    <location>
        <begin position="122"/>
        <end position="134"/>
    </location>
</feature>
<feature type="compositionally biased region" description="Basic and acidic residues" evidence="13">
    <location>
        <begin position="1311"/>
        <end position="1327"/>
    </location>
</feature>
<dbReference type="InterPro" id="IPR022157">
    <property type="entry name" value="Dynactin"/>
</dbReference>
<accession>A0A8K0ERB9</accession>
<keyword evidence="8 12" id="KW-0175">Coiled coil</keyword>
<dbReference type="InterPro" id="IPR004875">
    <property type="entry name" value="DDE_SF_endonuclease_dom"/>
</dbReference>
<evidence type="ECO:0000256" key="11">
    <source>
        <dbReference type="ARBA" id="ARBA00023242"/>
    </source>
</evidence>
<feature type="region of interest" description="Disordered" evidence="13">
    <location>
        <begin position="1007"/>
        <end position="1151"/>
    </location>
</feature>
<dbReference type="PROSITE" id="PS51253">
    <property type="entry name" value="HTH_CENPB"/>
    <property type="match status" value="3"/>
</dbReference>
<dbReference type="Gene3D" id="1.10.10.60">
    <property type="entry name" value="Homeodomain-like"/>
    <property type="match status" value="6"/>
</dbReference>
<dbReference type="Proteomes" id="UP000838412">
    <property type="component" value="Chromosome 3"/>
</dbReference>
<keyword evidence="5" id="KW-0963">Cytoplasm</keyword>
<feature type="compositionally biased region" description="Basic and acidic residues" evidence="13">
    <location>
        <begin position="329"/>
        <end position="362"/>
    </location>
</feature>
<feature type="compositionally biased region" description="Polar residues" evidence="13">
    <location>
        <begin position="1328"/>
        <end position="1337"/>
    </location>
</feature>
<evidence type="ECO:0000259" key="15">
    <source>
        <dbReference type="PROSITE" id="PS51253"/>
    </source>
</evidence>
<dbReference type="PROSITE" id="PS50245">
    <property type="entry name" value="CAP_GLY_2"/>
    <property type="match status" value="1"/>
</dbReference>
<feature type="coiled-coil region" evidence="12">
    <location>
        <begin position="2155"/>
        <end position="2182"/>
    </location>
</feature>
<feature type="region of interest" description="Disordered" evidence="13">
    <location>
        <begin position="280"/>
        <end position="385"/>
    </location>
</feature>
<dbReference type="GO" id="GO:0005634">
    <property type="term" value="C:nucleus"/>
    <property type="evidence" value="ECO:0007669"/>
    <property type="project" value="UniProtKB-SubCell"/>
</dbReference>
<feature type="region of interest" description="Disordered" evidence="13">
    <location>
        <begin position="1311"/>
        <end position="1340"/>
    </location>
</feature>
<dbReference type="InterPro" id="IPR050863">
    <property type="entry name" value="CenT-Element_Derived"/>
</dbReference>
<evidence type="ECO:0000256" key="4">
    <source>
        <dbReference type="ARBA" id="ARBA00016574"/>
    </source>
</evidence>
<evidence type="ECO:0000256" key="13">
    <source>
        <dbReference type="SAM" id="MobiDB-lite"/>
    </source>
</evidence>
<evidence type="ECO:0000256" key="7">
    <source>
        <dbReference type="ARBA" id="ARBA00023017"/>
    </source>
</evidence>
<dbReference type="GO" id="GO:0030286">
    <property type="term" value="C:dynein complex"/>
    <property type="evidence" value="ECO:0007669"/>
    <property type="project" value="UniProtKB-KW"/>
</dbReference>
<gene>
    <name evidence="16" type="primary">DCTN1</name>
    <name evidence="16" type="ORF">BLAG_LOCUS15841</name>
</gene>
<reference evidence="16" key="1">
    <citation type="submission" date="2022-01" db="EMBL/GenBank/DDBJ databases">
        <authorList>
            <person name="Braso-Vives M."/>
        </authorList>
    </citation>
    <scope>NUCLEOTIDE SEQUENCE</scope>
</reference>
<evidence type="ECO:0000256" key="2">
    <source>
        <dbReference type="ARBA" id="ARBA00004245"/>
    </source>
</evidence>
<dbReference type="SUPFAM" id="SSF46689">
    <property type="entry name" value="Homeodomain-like"/>
    <property type="match status" value="6"/>
</dbReference>
<evidence type="ECO:0000256" key="5">
    <source>
        <dbReference type="ARBA" id="ARBA00022490"/>
    </source>
</evidence>
<feature type="compositionally biased region" description="Low complexity" evidence="13">
    <location>
        <begin position="79"/>
        <end position="91"/>
    </location>
</feature>
<dbReference type="Pfam" id="PF03184">
    <property type="entry name" value="DDE_1"/>
    <property type="match status" value="1"/>
</dbReference>
<keyword evidence="17" id="KW-1185">Reference proteome</keyword>
<name>A0A8K0ERB9_BRALA</name>
<evidence type="ECO:0000256" key="3">
    <source>
        <dbReference type="ARBA" id="ARBA00011010"/>
    </source>
</evidence>
<dbReference type="OrthoDB" id="2130750at2759"/>
<dbReference type="InterPro" id="IPR007889">
    <property type="entry name" value="HTH_Psq"/>
</dbReference>
<evidence type="ECO:0000259" key="14">
    <source>
        <dbReference type="PROSITE" id="PS50245"/>
    </source>
</evidence>
<evidence type="ECO:0000313" key="16">
    <source>
        <dbReference type="EMBL" id="CAH1258186.1"/>
    </source>
</evidence>
<dbReference type="Gene3D" id="2.30.30.190">
    <property type="entry name" value="CAP Gly-rich-like domain"/>
    <property type="match status" value="1"/>
</dbReference>
<evidence type="ECO:0000313" key="17">
    <source>
        <dbReference type="Proteomes" id="UP000838412"/>
    </source>
</evidence>
<keyword evidence="9" id="KW-0238">DNA-binding</keyword>
<feature type="domain" description="HTH CENPB-type" evidence="15">
    <location>
        <begin position="203"/>
        <end position="274"/>
    </location>
</feature>
<evidence type="ECO:0000256" key="10">
    <source>
        <dbReference type="ARBA" id="ARBA00023212"/>
    </source>
</evidence>
<dbReference type="GO" id="GO:0008017">
    <property type="term" value="F:microtubule binding"/>
    <property type="evidence" value="ECO:0007669"/>
    <property type="project" value="UniProtKB-ARBA"/>
</dbReference>
<dbReference type="PANTHER" id="PTHR19303:SF73">
    <property type="entry name" value="PROTEIN PDC2"/>
    <property type="match status" value="1"/>
</dbReference>
<sequence length="2245" mass="251836">MADRPMKVGMRVEVAGKGLVGTVAYVGTTMFASGKWVGVVLDEKKGKNNGTVQGKKYFNCDDGYGIFVRQSQLNVLEDQSGGSASTPSTPSQEEKPVSKRTPGSRAPRPRSTAFETPRASRGSRENLEFTHDCVTKPTTTSEKRRNDLTLADKVKVIQILDSGPKTSQTEVAKKFGCSPSQVSRTYKNKAAIMQQWKANKNPNCKRKRAGKNERVEEALYQWFQSEQAKSTHLSGPILMEKALELAESIDEPNFKPSEGWLGRWKDRHNIAFKRARLERKDRDENDTDDRDVFMEDANDKNVVMEDADEEDAWEKNADVEDAVEEDVDMKDGDNKDADDKDADDKDGDKKDADTESADDRVGDMLPTVQQSHEPDCTMPTATEEKKRNDLTLADKVKVIQILDSGPKTSQAVVAKKFGCSPSQVSRTYKKKAAIMQQWKANKNPYCKRKRVGKNERVEEALFQWFQTAQEKSKPLSGPSLMEKAIELAESIGEPDFKPTVRWLGRWKDRHNIVIKGAHVEGRDGYKKDIVEEDADEQLADKIDADEDDVLEEDTDKEDVVKDDADDKDGDKKDADTQSAADGVGDMLPTIQQSHEPDCTMPTATQEKKRNDLTLADKVKVIQILDSGPKTTQTVVAKKFGCSPSQVSRTYKNKAAIMQQWKANKNPYCKRKRVGKNERVEEALFQWFQTAQEKSEPLSGPILMEKAIELAESIGEPDFKPTDGWLNRWKDRHNIAFRRARVEGKDPPTQSAEDEVRAMLSSILQTYEPDCIYSCVETGLLYRAWPFTIAGSVEDSISVLFACNMSGTDKLTPIVVGRSENPKCFRGYRIPLPWYTNEKGWITRNIFTEWIRKIDCEMRQKNKRIVLILESNTAHPSDIHLDNIQLLFLPANVSAIIQPLVRNLKGLYRTQLLKQILLTVDNDDVESVANLGTKINVLDALYMVREAWRKVLPATIQNCFRKSGLIASTSQDNATEVDAVIAPPEAFWTEEFEQFVDVDAELQCTGELPTAEEIPQDMTGVGSTSSTETDTCDDDTDPPCPAPSPALLQAAFNSIPQRKTPSSSSKPTRSASSSELKTSKTANSDQQTKKSKKSPTSSNLEETIKEMKSPTQPSKDSSKSKESTPLSTPASTPVGPTPAEMESANREIGELNAKVKDLEEKLDTIKVKRLEDKGKLKEFEKSKIEIQKLQEFKSKMQEAKNDLEKQLKEAKKEAKEALDEKEQFEEEMKDVTETIEIATLDKEMAEEKCEAQQLEIDQLREKLEEAQTDLELLKNEIATSGTEGAATSFQVKQMEEQNNRLRDALVKMRDLSQSEKQENQKLQKEIDKTNSQLKTLTQQKEKLSKEVEEAEATVDELKEQVDAALGAEEMVEHLTERNLQQEERIQELEEQVGDLEAMHEMDEEMQESARDNEIEMREEIDMANSKVREFQRKLEASQEMIADLQQTINKYRDLTTQLREKNEDLAEQTAELGKQEPTTPVETFDFKTKFAEVKAHAKQIDMELRKLEVQQANQHVNLLCAFMPDNFHRRGGDHDCIQVLLLIPRMVCKAQLLADQVRDKFELPQGGLDRTQVVRSHVGEQLGFANHLIYSLAIFQSILHKYDKALNSCSMELYMKVGTLYPEMALHERALDHLIDLLKKDQLDETVSMEALNKAIAFYQHLYSVHLMNEVVDCTTLLGDHLRITSAAQDSVQTDLNRLKVLLHPGQETSDFAILLKDLETSNGDCRQFAKKIKRHMPGEESSRTLSFGQEVQDSLADCAKHLDRLVRCLQDITAGAMSQAALLGDNEGIQAKKLEELAFKVSDQVYGKDDTGPFEAMRMSFSLLIIAMNKLSTAMMEGEYDFQGPPEPKDTRPYAVHFLRPSATGPKPQPPVAIRAMKVKGEILDSEGMGLKLEDRETVIRELKKSLKIKSEELSETNVRIGLLEKKLDNATKESDSKTEYLKVQLEETNEALRKKEEEFERTMDALQADIDSLEAEKAELKLRMNQMSKRSLLEGLTRHQAAPSGIAAVVAGAASGSGVGSPTSPVVPMTTGQTLVRDSPLLLQQIDVLKVALHHVKHENFRLQAQKMNAQLASLPPLKVPKKPVGLVSRTGLVQVEGGDAAPSRNKLGELTRKTDKLLTDLFHMSACPKVVDISHRKPGTVPVLEKSTPAHQLAQNTARIQAMQKAADQLHNEVQALVAAQRKGGQVKGDFAAFASPELAKAMEEKENSVCVGRVSLPSSEKGLFSVHLHPKHLREIHSKFIS</sequence>
<keyword evidence="10" id="KW-0206">Cytoskeleton</keyword>
<proteinExistence type="inferred from homology"/>
<dbReference type="Pfam" id="PF04218">
    <property type="entry name" value="CENP-B_N"/>
    <property type="match status" value="3"/>
</dbReference>
<dbReference type="SMART" id="SM01052">
    <property type="entry name" value="CAP_GLY"/>
    <property type="match status" value="1"/>
</dbReference>
<dbReference type="SMART" id="SM00674">
    <property type="entry name" value="CENPB"/>
    <property type="match status" value="3"/>
</dbReference>
<dbReference type="PANTHER" id="PTHR19303">
    <property type="entry name" value="TRANSPOSON"/>
    <property type="match status" value="1"/>
</dbReference>
<dbReference type="Pfam" id="PF03221">
    <property type="entry name" value="HTH_Tnp_Tc5"/>
    <property type="match status" value="3"/>
</dbReference>
<evidence type="ECO:0000256" key="9">
    <source>
        <dbReference type="ARBA" id="ARBA00023125"/>
    </source>
</evidence>
<dbReference type="InterPro" id="IPR006600">
    <property type="entry name" value="HTH_CenpB_DNA-bd_dom"/>
</dbReference>
<feature type="compositionally biased region" description="Acidic residues" evidence="13">
    <location>
        <begin position="319"/>
        <end position="328"/>
    </location>
</feature>
<feature type="compositionally biased region" description="Low complexity" evidence="13">
    <location>
        <begin position="1057"/>
        <end position="1073"/>
    </location>
</feature>
<dbReference type="EMBL" id="OV696688">
    <property type="protein sequence ID" value="CAH1258186.1"/>
    <property type="molecule type" value="Genomic_DNA"/>
</dbReference>
<dbReference type="Pfam" id="PF12455">
    <property type="entry name" value="Dynactin"/>
    <property type="match status" value="1"/>
</dbReference>
<feature type="compositionally biased region" description="Basic and acidic residues" evidence="13">
    <location>
        <begin position="1142"/>
        <end position="1151"/>
    </location>
</feature>
<dbReference type="FunFam" id="2.30.30.190:FF:000003">
    <property type="entry name" value="dynactin subunit 1 isoform X1"/>
    <property type="match status" value="1"/>
</dbReference>
<dbReference type="GO" id="GO:0005874">
    <property type="term" value="C:microtubule"/>
    <property type="evidence" value="ECO:0007669"/>
    <property type="project" value="UniProtKB-KW"/>
</dbReference>
<dbReference type="GO" id="GO:0003677">
    <property type="term" value="F:DNA binding"/>
    <property type="evidence" value="ECO:0007669"/>
    <property type="project" value="UniProtKB-KW"/>
</dbReference>
<keyword evidence="7" id="KW-0243">Dynein</keyword>
<comment type="similarity">
    <text evidence="3">Belongs to the dynactin 150 kDa subunit family.</text>
</comment>